<geneLocation type="plasmid" evidence="2 3">
    <name>pSCL4</name>
</geneLocation>
<keyword evidence="2" id="KW-0614">Plasmid</keyword>
<dbReference type="eggNOG" id="COG1028">
    <property type="taxonomic scope" value="Bacteria"/>
</dbReference>
<dbReference type="Proteomes" id="UP000002357">
    <property type="component" value="Plasmid pSCL4"/>
</dbReference>
<keyword evidence="3" id="KW-1185">Reference proteome</keyword>
<dbReference type="OrthoDB" id="9775296at2"/>
<accession>B5GYT0</accession>
<protein>
    <submittedName>
        <fullName evidence="2">Putative oxidoreductase</fullName>
    </submittedName>
</protein>
<dbReference type="GeneID" id="93734311"/>
<dbReference type="Pfam" id="PF00106">
    <property type="entry name" value="adh_short"/>
    <property type="match status" value="1"/>
</dbReference>
<dbReference type="InterPro" id="IPR036291">
    <property type="entry name" value="NAD(P)-bd_dom_sf"/>
</dbReference>
<comment type="similarity">
    <text evidence="1">Belongs to the short-chain dehydrogenases/reductases (SDR) family.</text>
</comment>
<dbReference type="AlphaFoldDB" id="B5GYT0"/>
<name>B5GYT0_STRCL</name>
<gene>
    <name evidence="2" type="ORF">SCLAV_p1236</name>
</gene>
<evidence type="ECO:0000256" key="1">
    <source>
        <dbReference type="RuleBase" id="RU000363"/>
    </source>
</evidence>
<dbReference type="SUPFAM" id="SSF51735">
    <property type="entry name" value="NAD(P)-binding Rossmann-fold domains"/>
    <property type="match status" value="1"/>
</dbReference>
<organism evidence="2 3">
    <name type="scientific">Streptomyces clavuligerus</name>
    <dbReference type="NCBI Taxonomy" id="1901"/>
    <lineage>
        <taxon>Bacteria</taxon>
        <taxon>Bacillati</taxon>
        <taxon>Actinomycetota</taxon>
        <taxon>Actinomycetes</taxon>
        <taxon>Kitasatosporales</taxon>
        <taxon>Streptomycetaceae</taxon>
        <taxon>Streptomyces</taxon>
    </lineage>
</organism>
<dbReference type="PANTHER" id="PTHR43975">
    <property type="entry name" value="ZGC:101858"/>
    <property type="match status" value="1"/>
</dbReference>
<evidence type="ECO:0000313" key="3">
    <source>
        <dbReference type="Proteomes" id="UP000002357"/>
    </source>
</evidence>
<dbReference type="CDD" id="cd05233">
    <property type="entry name" value="SDR_c"/>
    <property type="match status" value="1"/>
</dbReference>
<sequence length="246" mass="25496">MTEPGPVSRVALITGASTGLGETLASHLHGLGWSLVLTARTAADLTAVADRLSGRGGTVIAVAGDVGDAAHRERLIAAADSLGRLDWLVNNASRIGVSPIRPLLDHPAEVFDEVLRTNVAAPLALAQPALPALRKSGGLVVNLSSVAAVEVFPCAGIYAASKAALDQATRVLAVEIADSGAGAVSVDPGDMRTRGYEQAEPGFDLSGVPGPEVTLPFWEWLTERSADEVNGRRYQAQSGPWEPGPR</sequence>
<dbReference type="PANTHER" id="PTHR43975:SF2">
    <property type="entry name" value="EG:BACR7A4.14 PROTEIN-RELATED"/>
    <property type="match status" value="1"/>
</dbReference>
<evidence type="ECO:0000313" key="2">
    <source>
        <dbReference type="EMBL" id="EFG04722.2"/>
    </source>
</evidence>
<proteinExistence type="inferred from homology"/>
<reference evidence="2 3" key="1">
    <citation type="journal article" date="2010" name="Genome Biol. Evol.">
        <title>The sequence of a 1.8-mb bacterial linear plasmid reveals a rich evolutionary reservoir of secondary metabolic pathways.</title>
        <authorList>
            <person name="Medema M.H."/>
            <person name="Trefzer A."/>
            <person name="Kovalchuk A."/>
            <person name="van den Berg M."/>
            <person name="Mueller U."/>
            <person name="Heijne W."/>
            <person name="Wu L."/>
            <person name="Alam M.T."/>
            <person name="Ronning C.M."/>
            <person name="Nierman W.C."/>
            <person name="Bovenberg R.A.L."/>
            <person name="Breitling R."/>
            <person name="Takano E."/>
        </authorList>
    </citation>
    <scope>NUCLEOTIDE SEQUENCE [LARGE SCALE GENOMIC DNA]</scope>
    <source>
        <strain evidence="3">ATCC 27064 / DSM 738 / JCM 4710 / NBRC 13307 / NCIMB 12785 / NRRL 3585 / VKM Ac-602</strain>
        <plasmid evidence="2">pSCL4</plasmid>
    </source>
</reference>
<dbReference type="InterPro" id="IPR002347">
    <property type="entry name" value="SDR_fam"/>
</dbReference>
<dbReference type="PRINTS" id="PR00080">
    <property type="entry name" value="SDRFAMILY"/>
</dbReference>
<dbReference type="RefSeq" id="WP_003957096.1">
    <property type="nucleotide sequence ID" value="NZ_CM000914.1"/>
</dbReference>
<dbReference type="EMBL" id="CM000914">
    <property type="protein sequence ID" value="EFG04722.2"/>
    <property type="molecule type" value="Genomic_DNA"/>
</dbReference>
<dbReference type="PRINTS" id="PR00081">
    <property type="entry name" value="GDHRDH"/>
</dbReference>
<dbReference type="Gene3D" id="3.40.50.720">
    <property type="entry name" value="NAD(P)-binding Rossmann-like Domain"/>
    <property type="match status" value="1"/>
</dbReference>
<dbReference type="KEGG" id="sclf:BB341_30245"/>